<dbReference type="RefSeq" id="WP_344952052.1">
    <property type="nucleotide sequence ID" value="NZ_BAAAZG010000036.1"/>
</dbReference>
<evidence type="ECO:0000259" key="3">
    <source>
        <dbReference type="Pfam" id="PF03061"/>
    </source>
</evidence>
<gene>
    <name evidence="4" type="ORF">GCM10022214_49760</name>
</gene>
<proteinExistence type="inferred from homology"/>
<evidence type="ECO:0000256" key="2">
    <source>
        <dbReference type="ARBA" id="ARBA00022801"/>
    </source>
</evidence>
<evidence type="ECO:0000313" key="4">
    <source>
        <dbReference type="EMBL" id="GAA4084025.1"/>
    </source>
</evidence>
<comment type="caution">
    <text evidence="4">The sequence shown here is derived from an EMBL/GenBank/DDBJ whole genome shotgun (WGS) entry which is preliminary data.</text>
</comment>
<accession>A0ABP7W9J7</accession>
<dbReference type="Proteomes" id="UP001500683">
    <property type="component" value="Unassembled WGS sequence"/>
</dbReference>
<organism evidence="4 5">
    <name type="scientific">Actinomadura miaoliensis</name>
    <dbReference type="NCBI Taxonomy" id="430685"/>
    <lineage>
        <taxon>Bacteria</taxon>
        <taxon>Bacillati</taxon>
        <taxon>Actinomycetota</taxon>
        <taxon>Actinomycetes</taxon>
        <taxon>Streptosporangiales</taxon>
        <taxon>Thermomonosporaceae</taxon>
        <taxon>Actinomadura</taxon>
    </lineage>
</organism>
<evidence type="ECO:0000256" key="1">
    <source>
        <dbReference type="ARBA" id="ARBA00008324"/>
    </source>
</evidence>
<dbReference type="Gene3D" id="3.10.129.10">
    <property type="entry name" value="Hotdog Thioesterase"/>
    <property type="match status" value="1"/>
</dbReference>
<protein>
    <submittedName>
        <fullName evidence="4">Hotdog fold thioesterase</fullName>
    </submittedName>
</protein>
<dbReference type="CDD" id="cd03443">
    <property type="entry name" value="PaaI_thioesterase"/>
    <property type="match status" value="1"/>
</dbReference>
<dbReference type="Pfam" id="PF03061">
    <property type="entry name" value="4HBT"/>
    <property type="match status" value="1"/>
</dbReference>
<dbReference type="InterPro" id="IPR029069">
    <property type="entry name" value="HotDog_dom_sf"/>
</dbReference>
<dbReference type="InterPro" id="IPR003736">
    <property type="entry name" value="PAAI_dom"/>
</dbReference>
<reference evidence="5" key="1">
    <citation type="journal article" date="2019" name="Int. J. Syst. Evol. Microbiol.">
        <title>The Global Catalogue of Microorganisms (GCM) 10K type strain sequencing project: providing services to taxonomists for standard genome sequencing and annotation.</title>
        <authorList>
            <consortium name="The Broad Institute Genomics Platform"/>
            <consortium name="The Broad Institute Genome Sequencing Center for Infectious Disease"/>
            <person name="Wu L."/>
            <person name="Ma J."/>
        </authorList>
    </citation>
    <scope>NUCLEOTIDE SEQUENCE [LARGE SCALE GENOMIC DNA]</scope>
    <source>
        <strain evidence="5">JCM 16702</strain>
    </source>
</reference>
<feature type="domain" description="Thioesterase" evidence="3">
    <location>
        <begin position="49"/>
        <end position="126"/>
    </location>
</feature>
<name>A0ABP7W9J7_9ACTN</name>
<dbReference type="EMBL" id="BAAAZG010000036">
    <property type="protein sequence ID" value="GAA4084025.1"/>
    <property type="molecule type" value="Genomic_DNA"/>
</dbReference>
<dbReference type="SUPFAM" id="SSF54637">
    <property type="entry name" value="Thioesterase/thiol ester dehydrase-isomerase"/>
    <property type="match status" value="1"/>
</dbReference>
<dbReference type="NCBIfam" id="TIGR00369">
    <property type="entry name" value="unchar_dom_1"/>
    <property type="match status" value="1"/>
</dbReference>
<dbReference type="InterPro" id="IPR006683">
    <property type="entry name" value="Thioestr_dom"/>
</dbReference>
<sequence length="152" mass="15945">MTDDQQELVELLNGVAQGHLPRAMGVEILEATAERVVGRMPVKGNTQPYGLLHGGASCVLAESLGSTGAALHAGRDRVAVGIEINATHHRSATDGYVTGVATKLHAGRSLATYDIVITDEDGRRVCTARLTCMLRDRPPADGANPVPQLPTG</sequence>
<keyword evidence="2" id="KW-0378">Hydrolase</keyword>
<dbReference type="PANTHER" id="PTHR43240">
    <property type="entry name" value="1,4-DIHYDROXY-2-NAPHTHOYL-COA THIOESTERASE 1"/>
    <property type="match status" value="1"/>
</dbReference>
<dbReference type="PANTHER" id="PTHR43240:SF5">
    <property type="entry name" value="1,4-DIHYDROXY-2-NAPHTHOYL-COA THIOESTERASE 1"/>
    <property type="match status" value="1"/>
</dbReference>
<keyword evidence="5" id="KW-1185">Reference proteome</keyword>
<comment type="similarity">
    <text evidence="1">Belongs to the thioesterase PaaI family.</text>
</comment>
<evidence type="ECO:0000313" key="5">
    <source>
        <dbReference type="Proteomes" id="UP001500683"/>
    </source>
</evidence>